<organism evidence="2 3">
    <name type="scientific">Methanocella conradii (strain DSM 24694 / JCM 17849 / CGMCC 1.5162 / HZ254)</name>
    <dbReference type="NCBI Taxonomy" id="1041930"/>
    <lineage>
        <taxon>Archaea</taxon>
        <taxon>Methanobacteriati</taxon>
        <taxon>Methanobacteriota</taxon>
        <taxon>Stenosarchaea group</taxon>
        <taxon>Methanomicrobia</taxon>
        <taxon>Methanocellales</taxon>
        <taxon>Methanocellaceae</taxon>
        <taxon>Methanocella</taxon>
    </lineage>
</organism>
<accession>H8I5E4</accession>
<reference evidence="2 3" key="1">
    <citation type="journal article" date="2012" name="J. Bacteriol.">
        <title>Complete genome sequence of a thermophilic methanogen, Methanocella conradii HZ254, isolated from Chinese rice field soil.</title>
        <authorList>
            <person name="Lu Z."/>
            <person name="Lu Y."/>
        </authorList>
    </citation>
    <scope>NUCLEOTIDE SEQUENCE [LARGE SCALE GENOMIC DNA]</scope>
    <source>
        <strain evidence="3">DSM 24694 / JCM 17849 / CGMCC 1.5162 / HZ254</strain>
    </source>
</reference>
<dbReference type="KEGG" id="mez:Mtc_0063"/>
<dbReference type="Gene3D" id="3.40.50.1980">
    <property type="entry name" value="Nitrogenase molybdenum iron protein domain"/>
    <property type="match status" value="1"/>
</dbReference>
<dbReference type="Proteomes" id="UP000005233">
    <property type="component" value="Chromosome"/>
</dbReference>
<dbReference type="GeneID" id="11970822"/>
<dbReference type="PANTHER" id="PTHR42846:SF1">
    <property type="entry name" value="NI-SIROHYDROCHLORIN A,C-DIAMIDE REDUCTIVE CYCLASE COMPLEX, COMPONENT CFBD"/>
    <property type="match status" value="1"/>
</dbReference>
<dbReference type="Pfam" id="PF00148">
    <property type="entry name" value="Oxidored_nitro"/>
    <property type="match status" value="1"/>
</dbReference>
<dbReference type="NCBIfam" id="TIGR03282">
    <property type="entry name" value="methan_mark_13"/>
    <property type="match status" value="1"/>
</dbReference>
<dbReference type="AlphaFoldDB" id="H8I5E4"/>
<sequence length="365" mass="39738">MENVERIIQPRPSSIVAALYTLRDLDTDVAILHGPPGCCFKHSRLLEEDGMRVVTTAMCDSDYVFGGHDLLVDVLKKVMSRFHPGRVGIVGTCASMIIGENFHRAVEEVGPGVPVIEVEIHAGYSDNTHGAIVTLEAAHAVGLIDEGELERQKRMLLLATELEKKSGAASRDYIEPSRGDLKYKAASRLLELMRQGKRGVSVLNAKKETAYMFADVNLAVCQAASAVGAPVPVTIANLDASVGLPRIRRYAATIMAQLKENGVQVDHITGGLDEYPLTGENAGRIITERYSSYDYVVLSGVPHAIPYEAIKGMEIFSITNGPRQVEPLKAIGHQHVMVEVDLHPKTLGVRGMVESEFGETLRSML</sequence>
<dbReference type="InterPro" id="IPR052673">
    <property type="entry name" value="Ni-siroh_cyclase_CfbD"/>
</dbReference>
<dbReference type="GO" id="GO:0016491">
    <property type="term" value="F:oxidoreductase activity"/>
    <property type="evidence" value="ECO:0007669"/>
    <property type="project" value="InterPro"/>
</dbReference>
<gene>
    <name evidence="2" type="ordered locus">Mtc_0063</name>
</gene>
<name>H8I5E4_METCZ</name>
<evidence type="ECO:0000313" key="2">
    <source>
        <dbReference type="EMBL" id="AFC98838.1"/>
    </source>
</evidence>
<dbReference type="RefSeq" id="WP_014404677.1">
    <property type="nucleotide sequence ID" value="NC_017034.1"/>
</dbReference>
<keyword evidence="3" id="KW-1185">Reference proteome</keyword>
<dbReference type="OrthoDB" id="53142at2157"/>
<feature type="domain" description="Nitrogenase/oxidoreductase component 1" evidence="1">
    <location>
        <begin position="18"/>
        <end position="136"/>
    </location>
</feature>
<dbReference type="STRING" id="1041930.Mtc_0063"/>
<proteinExistence type="predicted"/>
<dbReference type="InterPro" id="IPR000510">
    <property type="entry name" value="Nase/OxRdtase_comp1"/>
</dbReference>
<dbReference type="SUPFAM" id="SSF53807">
    <property type="entry name" value="Helical backbone' metal receptor"/>
    <property type="match status" value="1"/>
</dbReference>
<dbReference type="eggNOG" id="arCOG04888">
    <property type="taxonomic scope" value="Archaea"/>
</dbReference>
<dbReference type="InterPro" id="IPR017675">
    <property type="entry name" value="CfbD"/>
</dbReference>
<dbReference type="PANTHER" id="PTHR42846">
    <property type="entry name" value="NI-SIROHYDROCHLORIN A,C-DIAMIDE REDUCTIVE CYCLASE COMPLEX, COMPONENT CFBD"/>
    <property type="match status" value="1"/>
</dbReference>
<protein>
    <submittedName>
        <fullName evidence="2">Methanogenesis marker 13 metalloprotein</fullName>
    </submittedName>
</protein>
<dbReference type="HOGENOM" id="CLU_782144_0_0_2"/>
<evidence type="ECO:0000313" key="3">
    <source>
        <dbReference type="Proteomes" id="UP000005233"/>
    </source>
</evidence>
<dbReference type="EMBL" id="CP003243">
    <property type="protein sequence ID" value="AFC98838.1"/>
    <property type="molecule type" value="Genomic_DNA"/>
</dbReference>
<evidence type="ECO:0000259" key="1">
    <source>
        <dbReference type="Pfam" id="PF00148"/>
    </source>
</evidence>